<reference evidence="3 4" key="1">
    <citation type="submission" date="2025-05" db="UniProtKB">
        <authorList>
            <consortium name="RefSeq"/>
        </authorList>
    </citation>
    <scope>IDENTIFICATION</scope>
    <source>
        <tissue evidence="3 4">Thorax and Abdomen</tissue>
    </source>
</reference>
<protein>
    <submittedName>
        <fullName evidence="3 4">Uncharacterized protein LOC107225116</fullName>
    </submittedName>
</protein>
<accession>A0ABM3GAU6</accession>
<keyword evidence="1" id="KW-0175">Coiled coil</keyword>
<organism evidence="2 4">
    <name type="scientific">Neodiprion lecontei</name>
    <name type="common">Redheaded pine sawfly</name>
    <dbReference type="NCBI Taxonomy" id="441921"/>
    <lineage>
        <taxon>Eukaryota</taxon>
        <taxon>Metazoa</taxon>
        <taxon>Ecdysozoa</taxon>
        <taxon>Arthropoda</taxon>
        <taxon>Hexapoda</taxon>
        <taxon>Insecta</taxon>
        <taxon>Pterygota</taxon>
        <taxon>Neoptera</taxon>
        <taxon>Endopterygota</taxon>
        <taxon>Hymenoptera</taxon>
        <taxon>Tenthredinoidea</taxon>
        <taxon>Diprionidae</taxon>
        <taxon>Diprioninae</taxon>
        <taxon>Neodiprion</taxon>
    </lineage>
</organism>
<feature type="coiled-coil region" evidence="1">
    <location>
        <begin position="3"/>
        <end position="37"/>
    </location>
</feature>
<sequence>MTDEEVDEELVELRKVKEKLIERTIDLRNELDAWEKAGGKTHNKTEKDFLPEENQFEDLFNKHDPGNHLNKKCVTVSSFVLGFKFNDVDKKWISDHKYLYTAKVKSKVLEFFMEITVNSQDSDKNLEILEVECRFETVKKCYLLEIAPWIQRFTEAKDTSNLFGAVSDYTEQNIVRAKILNQLKNRDVVSVEEFIDDDGGIMILLHSKNNTDLIYLEVRWILRFLESMWCIDNFFIISQISAGDDFLTTHSQLLKNFCKNKINQTELEDLWNKLCNVVEQDETPSETGSSEIPI</sequence>
<keyword evidence="2" id="KW-1185">Reference proteome</keyword>
<evidence type="ECO:0000313" key="5">
    <source>
        <dbReference type="RefSeq" id="XP_046597394.1"/>
    </source>
</evidence>
<evidence type="ECO:0000313" key="4">
    <source>
        <dbReference type="RefSeq" id="XP_046597393.1"/>
    </source>
</evidence>
<dbReference type="RefSeq" id="XP_046597393.1">
    <property type="nucleotide sequence ID" value="XM_046741437.1"/>
</dbReference>
<evidence type="ECO:0000256" key="1">
    <source>
        <dbReference type="SAM" id="Coils"/>
    </source>
</evidence>
<evidence type="ECO:0000313" key="2">
    <source>
        <dbReference type="Proteomes" id="UP000829291"/>
    </source>
</evidence>
<gene>
    <name evidence="3 4 5 6" type="primary">LOC107225116</name>
</gene>
<proteinExistence type="predicted"/>
<dbReference type="RefSeq" id="XP_046597395.1">
    <property type="nucleotide sequence ID" value="XM_046741439.1"/>
</dbReference>
<evidence type="ECO:0000313" key="3">
    <source>
        <dbReference type="RefSeq" id="XP_046597392.1"/>
    </source>
</evidence>
<name>A0ABM3GAU6_NEOLC</name>
<dbReference type="RefSeq" id="XP_046597392.1">
    <property type="nucleotide sequence ID" value="XM_046741436.1"/>
</dbReference>
<dbReference type="Proteomes" id="UP000829291">
    <property type="component" value="Chromosome 5"/>
</dbReference>
<dbReference type="RefSeq" id="XP_046597394.1">
    <property type="nucleotide sequence ID" value="XM_046741438.1"/>
</dbReference>
<evidence type="ECO:0000313" key="6">
    <source>
        <dbReference type="RefSeq" id="XP_046597395.1"/>
    </source>
</evidence>
<dbReference type="GeneID" id="107225116"/>